<comment type="subunit">
    <text evidence="1">Homodimer.</text>
</comment>
<proteinExistence type="inferred from homology"/>
<organism evidence="6 7">
    <name type="scientific">Crucibulum laeve</name>
    <dbReference type="NCBI Taxonomy" id="68775"/>
    <lineage>
        <taxon>Eukaryota</taxon>
        <taxon>Fungi</taxon>
        <taxon>Dikarya</taxon>
        <taxon>Basidiomycota</taxon>
        <taxon>Agaricomycotina</taxon>
        <taxon>Agaricomycetes</taxon>
        <taxon>Agaricomycetidae</taxon>
        <taxon>Agaricales</taxon>
        <taxon>Agaricineae</taxon>
        <taxon>Nidulariaceae</taxon>
        <taxon>Crucibulum</taxon>
    </lineage>
</organism>
<comment type="function">
    <text evidence="4">Binds and inhibits cysteine proteinases. Inhibits most strongly papain and cathepsin L, more weakly bromelain and cathepsin B while it is completely ineffective against cathepsin H.</text>
</comment>
<reference evidence="6 7" key="1">
    <citation type="journal article" date="2019" name="Nat. Ecol. Evol.">
        <title>Megaphylogeny resolves global patterns of mushroom evolution.</title>
        <authorList>
            <person name="Varga T."/>
            <person name="Krizsan K."/>
            <person name="Foldi C."/>
            <person name="Dima B."/>
            <person name="Sanchez-Garcia M."/>
            <person name="Sanchez-Ramirez S."/>
            <person name="Szollosi G.J."/>
            <person name="Szarkandi J.G."/>
            <person name="Papp V."/>
            <person name="Albert L."/>
            <person name="Andreopoulos W."/>
            <person name="Angelini C."/>
            <person name="Antonin V."/>
            <person name="Barry K.W."/>
            <person name="Bougher N.L."/>
            <person name="Buchanan P."/>
            <person name="Buyck B."/>
            <person name="Bense V."/>
            <person name="Catcheside P."/>
            <person name="Chovatia M."/>
            <person name="Cooper J."/>
            <person name="Damon W."/>
            <person name="Desjardin D."/>
            <person name="Finy P."/>
            <person name="Geml J."/>
            <person name="Haridas S."/>
            <person name="Hughes K."/>
            <person name="Justo A."/>
            <person name="Karasinski D."/>
            <person name="Kautmanova I."/>
            <person name="Kiss B."/>
            <person name="Kocsube S."/>
            <person name="Kotiranta H."/>
            <person name="LaButti K.M."/>
            <person name="Lechner B.E."/>
            <person name="Liimatainen K."/>
            <person name="Lipzen A."/>
            <person name="Lukacs Z."/>
            <person name="Mihaltcheva S."/>
            <person name="Morgado L.N."/>
            <person name="Niskanen T."/>
            <person name="Noordeloos M.E."/>
            <person name="Ohm R.A."/>
            <person name="Ortiz-Santana B."/>
            <person name="Ovrebo C."/>
            <person name="Racz N."/>
            <person name="Riley R."/>
            <person name="Savchenko A."/>
            <person name="Shiryaev A."/>
            <person name="Soop K."/>
            <person name="Spirin V."/>
            <person name="Szebenyi C."/>
            <person name="Tomsovsky M."/>
            <person name="Tulloss R.E."/>
            <person name="Uehling J."/>
            <person name="Grigoriev I.V."/>
            <person name="Vagvolgyi C."/>
            <person name="Papp T."/>
            <person name="Martin F.M."/>
            <person name="Miettinen O."/>
            <person name="Hibbett D.S."/>
            <person name="Nagy L.G."/>
        </authorList>
    </citation>
    <scope>NUCLEOTIDE SEQUENCE [LARGE SCALE GENOMIC DNA]</scope>
    <source>
        <strain evidence="6 7">CBS 166.37</strain>
    </source>
</reference>
<dbReference type="AlphaFoldDB" id="A0A5C3LYM1"/>
<keyword evidence="7" id="KW-1185">Reference proteome</keyword>
<sequence>MSDSSLKKCGIYTIRLIPKGIKTVDFAGGLYATAPSNIGEPIKAESLVPSATGTQAWQVEKIEGTDKYTITTVSPSVEGIPPAVIAWQHNKIAVQGEPIIYGAGNEFSTYWISPADLSGTYHINVDPGVEVLGVRYAVADSDLNELVIKTYPVIAEPVHVPRWQFIPVEATKGASTS</sequence>
<dbReference type="Pfam" id="PF10467">
    <property type="entry name" value="Inhibitor_I48"/>
    <property type="match status" value="1"/>
</dbReference>
<dbReference type="EMBL" id="ML213607">
    <property type="protein sequence ID" value="TFK37503.1"/>
    <property type="molecule type" value="Genomic_DNA"/>
</dbReference>
<evidence type="ECO:0000313" key="7">
    <source>
        <dbReference type="Proteomes" id="UP000308652"/>
    </source>
</evidence>
<dbReference type="Proteomes" id="UP000308652">
    <property type="component" value="Unassembled WGS sequence"/>
</dbReference>
<dbReference type="Gene3D" id="2.80.10.50">
    <property type="match status" value="1"/>
</dbReference>
<evidence type="ECO:0000256" key="1">
    <source>
        <dbReference type="ARBA" id="ARBA00011738"/>
    </source>
</evidence>
<keyword evidence="2" id="KW-0646">Protease inhibitor</keyword>
<evidence type="ECO:0000313" key="6">
    <source>
        <dbReference type="EMBL" id="TFK37503.1"/>
    </source>
</evidence>
<evidence type="ECO:0000256" key="4">
    <source>
        <dbReference type="ARBA" id="ARBA00024855"/>
    </source>
</evidence>
<protein>
    <submittedName>
        <fullName evidence="6">Uncharacterized protein</fullName>
    </submittedName>
</protein>
<evidence type="ECO:0000256" key="3">
    <source>
        <dbReference type="ARBA" id="ARBA00022704"/>
    </source>
</evidence>
<dbReference type="OrthoDB" id="3027255at2759"/>
<evidence type="ECO:0000256" key="5">
    <source>
        <dbReference type="ARBA" id="ARBA00025775"/>
    </source>
</evidence>
<dbReference type="GO" id="GO:0004869">
    <property type="term" value="F:cysteine-type endopeptidase inhibitor activity"/>
    <property type="evidence" value="ECO:0007669"/>
    <property type="project" value="UniProtKB-KW"/>
</dbReference>
<accession>A0A5C3LYM1</accession>
<keyword evidence="3" id="KW-0789">Thiol protease inhibitor</keyword>
<dbReference type="InterPro" id="IPR019508">
    <property type="entry name" value="Prot_inh_I48_clitocypin"/>
</dbReference>
<name>A0A5C3LYM1_9AGAR</name>
<gene>
    <name evidence="6" type="ORF">BDQ12DRAFT_749892</name>
</gene>
<evidence type="ECO:0000256" key="2">
    <source>
        <dbReference type="ARBA" id="ARBA00022690"/>
    </source>
</evidence>
<comment type="similarity">
    <text evidence="5">Belongs to the protease inhibitor I48 family.</text>
</comment>